<accession>A0A2H0N7V2</accession>
<comment type="similarity">
    <text evidence="1 11">Belongs to the class-I aminoacyl-tRNA synthetase family.</text>
</comment>
<name>A0A2H0N7V2_9BACT</name>
<dbReference type="AlphaFoldDB" id="A0A2H0N7V2"/>
<dbReference type="Pfam" id="PF00133">
    <property type="entry name" value="tRNA-synt_1"/>
    <property type="match status" value="1"/>
</dbReference>
<evidence type="ECO:0000313" key="16">
    <source>
        <dbReference type="Proteomes" id="UP000229893"/>
    </source>
</evidence>
<evidence type="ECO:0000259" key="13">
    <source>
        <dbReference type="Pfam" id="PF09334"/>
    </source>
</evidence>
<dbReference type="InterPro" id="IPR014729">
    <property type="entry name" value="Rossmann-like_a/b/a_fold"/>
</dbReference>
<dbReference type="InterPro" id="IPR009008">
    <property type="entry name" value="Val/Leu/Ile-tRNA-synth_edit"/>
</dbReference>
<dbReference type="InterPro" id="IPR002300">
    <property type="entry name" value="aa-tRNA-synth_Ia"/>
</dbReference>
<evidence type="ECO:0000256" key="10">
    <source>
        <dbReference type="NCBIfam" id="TIGR00396"/>
    </source>
</evidence>
<dbReference type="Pfam" id="PF09334">
    <property type="entry name" value="tRNA-synt_1g"/>
    <property type="match status" value="1"/>
</dbReference>
<feature type="non-terminal residue" evidence="15">
    <location>
        <position position="585"/>
    </location>
</feature>
<dbReference type="EC" id="6.1.1.4" evidence="2 10"/>
<evidence type="ECO:0000259" key="12">
    <source>
        <dbReference type="Pfam" id="PF00133"/>
    </source>
</evidence>
<evidence type="ECO:0000256" key="8">
    <source>
        <dbReference type="ARBA" id="ARBA00023146"/>
    </source>
</evidence>
<dbReference type="GO" id="GO:0006429">
    <property type="term" value="P:leucyl-tRNA aminoacylation"/>
    <property type="evidence" value="ECO:0007669"/>
    <property type="project" value="UniProtKB-UniRule"/>
</dbReference>
<dbReference type="InterPro" id="IPR025709">
    <property type="entry name" value="Leu_tRNA-synth_edit"/>
</dbReference>
<dbReference type="SUPFAM" id="SSF52374">
    <property type="entry name" value="Nucleotidylyl transferase"/>
    <property type="match status" value="1"/>
</dbReference>
<keyword evidence="3" id="KW-0963">Cytoplasm</keyword>
<keyword evidence="7 11" id="KW-0648">Protein biosynthesis</keyword>
<keyword evidence="6 11" id="KW-0067">ATP-binding</keyword>
<dbReference type="GO" id="GO:0005524">
    <property type="term" value="F:ATP binding"/>
    <property type="evidence" value="ECO:0007669"/>
    <property type="project" value="UniProtKB-KW"/>
</dbReference>
<protein>
    <recommendedName>
        <fullName evidence="2 10">Leucine--tRNA ligase</fullName>
        <ecNumber evidence="2 10">6.1.1.4</ecNumber>
    </recommendedName>
</protein>
<dbReference type="Pfam" id="PF13603">
    <property type="entry name" value="tRNA-synt_1_2"/>
    <property type="match status" value="1"/>
</dbReference>
<dbReference type="PROSITE" id="PS00178">
    <property type="entry name" value="AA_TRNA_LIGASE_I"/>
    <property type="match status" value="1"/>
</dbReference>
<evidence type="ECO:0000256" key="5">
    <source>
        <dbReference type="ARBA" id="ARBA00022741"/>
    </source>
</evidence>
<evidence type="ECO:0000313" key="15">
    <source>
        <dbReference type="EMBL" id="PIR04982.1"/>
    </source>
</evidence>
<evidence type="ECO:0000256" key="4">
    <source>
        <dbReference type="ARBA" id="ARBA00022598"/>
    </source>
</evidence>
<dbReference type="GO" id="GO:0002161">
    <property type="term" value="F:aminoacyl-tRNA deacylase activity"/>
    <property type="evidence" value="ECO:0007669"/>
    <property type="project" value="InterPro"/>
</dbReference>
<feature type="domain" description="Leucyl-tRNA synthetase editing" evidence="14">
    <location>
        <begin position="221"/>
        <end position="386"/>
    </location>
</feature>
<evidence type="ECO:0000256" key="11">
    <source>
        <dbReference type="RuleBase" id="RU363035"/>
    </source>
</evidence>
<reference evidence="15 16" key="1">
    <citation type="submission" date="2017-09" db="EMBL/GenBank/DDBJ databases">
        <title>Depth-based differentiation of microbial function through sediment-hosted aquifers and enrichment of novel symbionts in the deep terrestrial subsurface.</title>
        <authorList>
            <person name="Probst A.J."/>
            <person name="Ladd B."/>
            <person name="Jarett J.K."/>
            <person name="Geller-Mcgrath D.E."/>
            <person name="Sieber C.M."/>
            <person name="Emerson J.B."/>
            <person name="Anantharaman K."/>
            <person name="Thomas B.C."/>
            <person name="Malmstrom R."/>
            <person name="Stieglmeier M."/>
            <person name="Klingl A."/>
            <person name="Woyke T."/>
            <person name="Ryan C.M."/>
            <person name="Banfield J.F."/>
        </authorList>
    </citation>
    <scope>NUCLEOTIDE SEQUENCE [LARGE SCALE GENOMIC DNA]</scope>
    <source>
        <strain evidence="15">CG11_big_fil_rev_8_21_14_0_20_35_14</strain>
    </source>
</reference>
<evidence type="ECO:0000256" key="9">
    <source>
        <dbReference type="ARBA" id="ARBA00047469"/>
    </source>
</evidence>
<dbReference type="InterPro" id="IPR002302">
    <property type="entry name" value="Leu-tRNA-ligase"/>
</dbReference>
<comment type="caution">
    <text evidence="15">The sequence shown here is derived from an EMBL/GenBank/DDBJ whole genome shotgun (WGS) entry which is preliminary data.</text>
</comment>
<dbReference type="PRINTS" id="PR00985">
    <property type="entry name" value="TRNASYNTHLEU"/>
</dbReference>
<dbReference type="InterPro" id="IPR015413">
    <property type="entry name" value="Methionyl/Leucyl_tRNA_Synth"/>
</dbReference>
<sequence length="585" mass="68008">MNSYNPKEIEPKWQKKWEEEDFNKAEDLTDKEKAYFLIEFPYPSGAGLHVGHVRSYVALDIMARKARMEGKNVLYPIGWDAFGLPTENYAIKNKIHPIIATEKNINTFRGQLKSLGLSFDWSREVNTTDPKYYKWTQWIFLKLWERGLAYKQKTTINWCPSCRIGLANEEVIDSKCERCGTLTEKKEKEQWMLKITEYADRLLKDLDTVDYSERIKTQQVNWIGKSEGAEINFNIADSNLSIRVFTTRPDTIFGATFMVISPEHPVIENLAGKIENFDEVSDYIFKAKNKSDMDRTQLNKDKSGVELKEVLAINPANKEEIPVFVADYVLMSYGTGAIMSVPAHDERDYEFAKKYNLPIKPVVLPVVDSFDLDELKISQDKYKKDGKDPFLEMQFDEIKNRQAYIGEGINWNSYSEKISLDGLETKKAKEKIIKWLEDNKKGEKSIKYKLRDWVFSRQHYWGEPIPMINCPKCGFVPVPESELPVTLPEVEHYEPRDDGESPLKTIDSFVNVKCPKCGGEAERETDTMPNWAGSSWYFLRYIDPHNDLALVDKEKAKYFMPIDLYNGGMEHTTLHLLYSRFWNKF</sequence>
<gene>
    <name evidence="15" type="ORF">COV57_01490</name>
</gene>
<evidence type="ECO:0000259" key="14">
    <source>
        <dbReference type="Pfam" id="PF13603"/>
    </source>
</evidence>
<dbReference type="Proteomes" id="UP000229893">
    <property type="component" value="Unassembled WGS sequence"/>
</dbReference>
<dbReference type="Gene3D" id="3.40.50.620">
    <property type="entry name" value="HUPs"/>
    <property type="match status" value="2"/>
</dbReference>
<proteinExistence type="inferred from homology"/>
<keyword evidence="8 11" id="KW-0030">Aminoacyl-tRNA synthetase</keyword>
<dbReference type="SUPFAM" id="SSF50677">
    <property type="entry name" value="ValRS/IleRS/LeuRS editing domain"/>
    <property type="match status" value="1"/>
</dbReference>
<evidence type="ECO:0000256" key="3">
    <source>
        <dbReference type="ARBA" id="ARBA00022490"/>
    </source>
</evidence>
<dbReference type="GO" id="GO:0005829">
    <property type="term" value="C:cytosol"/>
    <property type="evidence" value="ECO:0007669"/>
    <property type="project" value="TreeGrafter"/>
</dbReference>
<dbReference type="PANTHER" id="PTHR43740">
    <property type="entry name" value="LEUCYL-TRNA SYNTHETASE"/>
    <property type="match status" value="1"/>
</dbReference>
<dbReference type="FunFam" id="3.40.50.620:FF:000056">
    <property type="entry name" value="Leucine--tRNA ligase"/>
    <property type="match status" value="1"/>
</dbReference>
<dbReference type="PANTHER" id="PTHR43740:SF2">
    <property type="entry name" value="LEUCINE--TRNA LIGASE, MITOCHONDRIAL"/>
    <property type="match status" value="1"/>
</dbReference>
<dbReference type="FunFam" id="3.40.50.620:FF:000003">
    <property type="entry name" value="Leucine--tRNA ligase"/>
    <property type="match status" value="1"/>
</dbReference>
<evidence type="ECO:0000256" key="7">
    <source>
        <dbReference type="ARBA" id="ARBA00022917"/>
    </source>
</evidence>
<dbReference type="InterPro" id="IPR001412">
    <property type="entry name" value="aa-tRNA-synth_I_CS"/>
</dbReference>
<evidence type="ECO:0000256" key="6">
    <source>
        <dbReference type="ARBA" id="ARBA00022840"/>
    </source>
</evidence>
<dbReference type="EMBL" id="PCWO01000021">
    <property type="protein sequence ID" value="PIR04982.1"/>
    <property type="molecule type" value="Genomic_DNA"/>
</dbReference>
<keyword evidence="5 11" id="KW-0547">Nucleotide-binding</keyword>
<feature type="domain" description="Aminoacyl-tRNA synthetase class Ia" evidence="12">
    <location>
        <begin position="444"/>
        <end position="572"/>
    </location>
</feature>
<dbReference type="NCBIfam" id="TIGR00396">
    <property type="entry name" value="leuS_bact"/>
    <property type="match status" value="1"/>
</dbReference>
<dbReference type="Gene3D" id="1.10.730.10">
    <property type="entry name" value="Isoleucyl-tRNA Synthetase, Domain 1"/>
    <property type="match status" value="1"/>
</dbReference>
<feature type="domain" description="Methionyl/Leucyl tRNA synthetase" evidence="13">
    <location>
        <begin position="40"/>
        <end position="171"/>
    </location>
</feature>
<dbReference type="GO" id="GO:0004823">
    <property type="term" value="F:leucine-tRNA ligase activity"/>
    <property type="evidence" value="ECO:0007669"/>
    <property type="project" value="UniProtKB-UniRule"/>
</dbReference>
<keyword evidence="4 11" id="KW-0436">Ligase</keyword>
<comment type="catalytic activity">
    <reaction evidence="9">
        <text>tRNA(Leu) + L-leucine + ATP = L-leucyl-tRNA(Leu) + AMP + diphosphate</text>
        <dbReference type="Rhea" id="RHEA:11688"/>
        <dbReference type="Rhea" id="RHEA-COMP:9613"/>
        <dbReference type="Rhea" id="RHEA-COMP:9622"/>
        <dbReference type="ChEBI" id="CHEBI:30616"/>
        <dbReference type="ChEBI" id="CHEBI:33019"/>
        <dbReference type="ChEBI" id="CHEBI:57427"/>
        <dbReference type="ChEBI" id="CHEBI:78442"/>
        <dbReference type="ChEBI" id="CHEBI:78494"/>
        <dbReference type="ChEBI" id="CHEBI:456215"/>
        <dbReference type="EC" id="6.1.1.4"/>
    </reaction>
</comment>
<organism evidence="15 16">
    <name type="scientific">Candidatus Liptonbacteria bacterium CG11_big_fil_rev_8_21_14_0_20_35_14</name>
    <dbReference type="NCBI Taxonomy" id="1974634"/>
    <lineage>
        <taxon>Bacteria</taxon>
        <taxon>Candidatus Liptoniibacteriota</taxon>
    </lineage>
</organism>
<evidence type="ECO:0000256" key="1">
    <source>
        <dbReference type="ARBA" id="ARBA00005594"/>
    </source>
</evidence>
<evidence type="ECO:0000256" key="2">
    <source>
        <dbReference type="ARBA" id="ARBA00013164"/>
    </source>
</evidence>